<dbReference type="GO" id="GO:0046872">
    <property type="term" value="F:metal ion binding"/>
    <property type="evidence" value="ECO:0007669"/>
    <property type="project" value="UniProtKB-KW"/>
</dbReference>
<evidence type="ECO:0000256" key="1">
    <source>
        <dbReference type="ARBA" id="ARBA00004370"/>
    </source>
</evidence>
<dbReference type="PANTHER" id="PTHR48085:SF5">
    <property type="entry name" value="CADMIUM_ZINC-TRANSPORTING ATPASE HMA4-RELATED"/>
    <property type="match status" value="1"/>
</dbReference>
<dbReference type="Gene3D" id="2.70.150.10">
    <property type="entry name" value="Calcium-transporting ATPase, cytoplasmic transduction domain A"/>
    <property type="match status" value="1"/>
</dbReference>
<dbReference type="InterPro" id="IPR018303">
    <property type="entry name" value="ATPase_P-typ_P_site"/>
</dbReference>
<gene>
    <name evidence="12" type="ORF">BIY26_10470</name>
</gene>
<evidence type="ECO:0000256" key="8">
    <source>
        <dbReference type="ARBA" id="ARBA00039097"/>
    </source>
</evidence>
<dbReference type="InterPro" id="IPR044492">
    <property type="entry name" value="P_typ_ATPase_HD_dom"/>
</dbReference>
<dbReference type="GO" id="GO:0016463">
    <property type="term" value="F:P-type zinc transporter activity"/>
    <property type="evidence" value="ECO:0007669"/>
    <property type="project" value="UniProtKB-EC"/>
</dbReference>
<comment type="caution">
    <text evidence="12">The sequence shown here is derived from an EMBL/GenBank/DDBJ whole genome shotgun (WGS) entry which is preliminary data.</text>
</comment>
<dbReference type="GeneID" id="70905641"/>
<dbReference type="PROSITE" id="PS00154">
    <property type="entry name" value="ATPASE_E1_E2"/>
    <property type="match status" value="1"/>
</dbReference>
<proteinExistence type="inferred from homology"/>
<dbReference type="Pfam" id="PF19991">
    <property type="entry name" value="HMA_2"/>
    <property type="match status" value="1"/>
</dbReference>
<dbReference type="SUPFAM" id="SSF81653">
    <property type="entry name" value="Calcium ATPase, transduction domain A"/>
    <property type="match status" value="1"/>
</dbReference>
<dbReference type="InterPro" id="IPR023214">
    <property type="entry name" value="HAD_sf"/>
</dbReference>
<keyword evidence="5" id="KW-1278">Translocase</keyword>
<reference evidence="12 13" key="1">
    <citation type="submission" date="2016-09" db="EMBL/GenBank/DDBJ databases">
        <authorList>
            <person name="Doonan J."/>
            <person name="Pachebat J.A."/>
            <person name="Golyshin P.N."/>
            <person name="Denman S."/>
            <person name="Mcdonald J.E."/>
        </authorList>
    </citation>
    <scope>NUCLEOTIDE SEQUENCE [LARGE SCALE GENOMIC DNA]</scope>
    <source>
        <strain evidence="12 13">FRB141</strain>
    </source>
</reference>
<dbReference type="SFLD" id="SFLDS00003">
    <property type="entry name" value="Haloacid_Dehalogenase"/>
    <property type="match status" value="1"/>
</dbReference>
<dbReference type="Proteomes" id="UP000285972">
    <property type="component" value="Unassembled WGS sequence"/>
</dbReference>
<evidence type="ECO:0000256" key="2">
    <source>
        <dbReference type="ARBA" id="ARBA00006024"/>
    </source>
</evidence>
<comment type="subcellular location">
    <subcellularLocation>
        <location evidence="10">Cell membrane</location>
    </subcellularLocation>
    <subcellularLocation>
        <location evidence="1">Membrane</location>
    </subcellularLocation>
</comment>
<dbReference type="GO" id="GO:0016887">
    <property type="term" value="F:ATP hydrolysis activity"/>
    <property type="evidence" value="ECO:0007669"/>
    <property type="project" value="InterPro"/>
</dbReference>
<dbReference type="EC" id="7.2.2.12" evidence="8"/>
<dbReference type="PANTHER" id="PTHR48085">
    <property type="entry name" value="CADMIUM/ZINC-TRANSPORTING ATPASE HMA2-RELATED"/>
    <property type="match status" value="1"/>
</dbReference>
<sequence>MIARLPETITLVHQLPGRVRLRIPQMRRYPQSLAWLKRQLLSFRGVNGVRLRPEACSAVITYDRQQTKSQTLLQKALALDWQASTPGDYDAEYSRSDNLLNLGGIVLAQLLPGNWAALPALLLTAPTLAEGAESLAHGQLKVDVLDAMALGLSMARGDHRTAMITQSLLTLGEYLEQETSRHSDALLADLMQPREHPVWVERQGMREEIQSDELVNGDLMLLGPGDNIPADGTVLRGVGLINQSSMTGEGVPVRRERGAWVYAGTQVQDGNIVVRADRVGDESSTANIRRFISESLSQRSETQRVTQQMADRRVAITMGVGAAVFALTRDWQRLAAVFLVDYSCALKLSTPIAFKSIMSRAARQGLLLKGGRAIEQLAAVDTVVFDKTGTLTHGDMQVTDVVSFDPQKAWAERLLAIAASVEEHSNHPLAKAVVAAAAHHALPHINHGEVEYVIAHGLQSEMDDHRMVVGSRHFLSCHYQIDFSEFEDEIDRLESQGRHLLFIGLDERLVGMIGLQDNVREEAADVIQRLRERGIKNIVLLTGDKVEKARQLAQELSIDRFCAQATPESKVDVVRDLQQQGHRVLFIGDGINDAPVLTQADVGMAMNQSTELAQQAADAVLLRDNLDGVVTACEMAQEAMRLVNSNIRLTEWVNSSIMLAAAMGWLKPTASALLHNGTTLGVLLRSLAARSRKQTDTKATD</sequence>
<keyword evidence="10" id="KW-0547">Nucleotide-binding</keyword>
<keyword evidence="7" id="KW-0472">Membrane</keyword>
<dbReference type="NCBIfam" id="TIGR01494">
    <property type="entry name" value="ATPase_P-type"/>
    <property type="match status" value="1"/>
</dbReference>
<dbReference type="AlphaFoldDB" id="A0AAE8ENR9"/>
<dbReference type="EMBL" id="MJLX01000024">
    <property type="protein sequence ID" value="RLM24433.1"/>
    <property type="molecule type" value="Genomic_DNA"/>
</dbReference>
<dbReference type="Gene3D" id="3.40.1110.10">
    <property type="entry name" value="Calcium-transporting ATPase, cytoplasmic domain N"/>
    <property type="match status" value="1"/>
</dbReference>
<keyword evidence="4 10" id="KW-0479">Metal-binding</keyword>
<dbReference type="Pfam" id="PF00122">
    <property type="entry name" value="E1-E2_ATPase"/>
    <property type="match status" value="1"/>
</dbReference>
<dbReference type="GO" id="GO:0005524">
    <property type="term" value="F:ATP binding"/>
    <property type="evidence" value="ECO:0007669"/>
    <property type="project" value="UniProtKB-UniRule"/>
</dbReference>
<dbReference type="InterPro" id="IPR008250">
    <property type="entry name" value="ATPase_P-typ_transduc_dom_A_sf"/>
</dbReference>
<dbReference type="SUPFAM" id="SSF56784">
    <property type="entry name" value="HAD-like"/>
    <property type="match status" value="1"/>
</dbReference>
<dbReference type="PROSITE" id="PS01229">
    <property type="entry name" value="COF_2"/>
    <property type="match status" value="1"/>
</dbReference>
<dbReference type="InterPro" id="IPR027256">
    <property type="entry name" value="P-typ_ATPase_IB"/>
</dbReference>
<keyword evidence="10" id="KW-1003">Cell membrane</keyword>
<evidence type="ECO:0000259" key="11">
    <source>
        <dbReference type="Pfam" id="PF00122"/>
    </source>
</evidence>
<evidence type="ECO:0000256" key="5">
    <source>
        <dbReference type="ARBA" id="ARBA00022967"/>
    </source>
</evidence>
<dbReference type="InterPro" id="IPR023299">
    <property type="entry name" value="ATPase_P-typ_cyto_dom_N"/>
</dbReference>
<organism evidence="12 13">
    <name type="scientific">Brenneria goodwinii</name>
    <dbReference type="NCBI Taxonomy" id="1109412"/>
    <lineage>
        <taxon>Bacteria</taxon>
        <taxon>Pseudomonadati</taxon>
        <taxon>Pseudomonadota</taxon>
        <taxon>Gammaproteobacteria</taxon>
        <taxon>Enterobacterales</taxon>
        <taxon>Pectobacteriaceae</taxon>
        <taxon>Brenneria</taxon>
    </lineage>
</organism>
<feature type="domain" description="P-type ATPase A" evidence="11">
    <location>
        <begin position="196"/>
        <end position="291"/>
    </location>
</feature>
<comment type="catalytic activity">
    <reaction evidence="9">
        <text>Zn(2+)(in) + ATP + H2O = Zn(2+)(out) + ADP + phosphate + H(+)</text>
        <dbReference type="Rhea" id="RHEA:20621"/>
        <dbReference type="ChEBI" id="CHEBI:15377"/>
        <dbReference type="ChEBI" id="CHEBI:15378"/>
        <dbReference type="ChEBI" id="CHEBI:29105"/>
        <dbReference type="ChEBI" id="CHEBI:30616"/>
        <dbReference type="ChEBI" id="CHEBI:43474"/>
        <dbReference type="ChEBI" id="CHEBI:456216"/>
        <dbReference type="EC" id="7.2.2.12"/>
    </reaction>
</comment>
<keyword evidence="10" id="KW-0067">ATP-binding</keyword>
<evidence type="ECO:0000256" key="9">
    <source>
        <dbReference type="ARBA" id="ARBA00047308"/>
    </source>
</evidence>
<dbReference type="NCBIfam" id="TIGR01525">
    <property type="entry name" value="ATPase-IB_hvy"/>
    <property type="match status" value="1"/>
</dbReference>
<name>A0AAE8ENR9_9GAMM</name>
<keyword evidence="3" id="KW-0812">Transmembrane</keyword>
<dbReference type="InterPro" id="IPR051014">
    <property type="entry name" value="Cation_Transport_ATPase_IB"/>
</dbReference>
<dbReference type="InterPro" id="IPR036412">
    <property type="entry name" value="HAD-like_sf"/>
</dbReference>
<dbReference type="InterPro" id="IPR059000">
    <property type="entry name" value="ATPase_P-type_domA"/>
</dbReference>
<dbReference type="SFLD" id="SFLDG00002">
    <property type="entry name" value="C1.7:_P-type_atpase_like"/>
    <property type="match status" value="1"/>
</dbReference>
<dbReference type="RefSeq" id="WP_236840174.1">
    <property type="nucleotide sequence ID" value="NZ_CP014137.1"/>
</dbReference>
<dbReference type="GO" id="GO:0005886">
    <property type="term" value="C:plasma membrane"/>
    <property type="evidence" value="ECO:0007669"/>
    <property type="project" value="UniProtKB-SubCell"/>
</dbReference>
<protein>
    <recommendedName>
        <fullName evidence="8">P-type Zn(2+) transporter</fullName>
        <ecNumber evidence="8">7.2.2.12</ecNumber>
    </recommendedName>
</protein>
<keyword evidence="6" id="KW-1133">Transmembrane helix</keyword>
<evidence type="ECO:0000256" key="6">
    <source>
        <dbReference type="ARBA" id="ARBA00022989"/>
    </source>
</evidence>
<dbReference type="Gene3D" id="3.40.50.1000">
    <property type="entry name" value="HAD superfamily/HAD-like"/>
    <property type="match status" value="1"/>
</dbReference>
<dbReference type="Pfam" id="PF00702">
    <property type="entry name" value="Hydrolase"/>
    <property type="match status" value="1"/>
</dbReference>
<dbReference type="InterPro" id="IPR001757">
    <property type="entry name" value="P_typ_ATPase"/>
</dbReference>
<evidence type="ECO:0000313" key="13">
    <source>
        <dbReference type="Proteomes" id="UP000285972"/>
    </source>
</evidence>
<evidence type="ECO:0000256" key="7">
    <source>
        <dbReference type="ARBA" id="ARBA00023136"/>
    </source>
</evidence>
<evidence type="ECO:0000313" key="12">
    <source>
        <dbReference type="EMBL" id="RLM24433.1"/>
    </source>
</evidence>
<evidence type="ECO:0000256" key="4">
    <source>
        <dbReference type="ARBA" id="ARBA00022723"/>
    </source>
</evidence>
<dbReference type="KEGG" id="bgj:AWC36_02480"/>
<evidence type="ECO:0000256" key="3">
    <source>
        <dbReference type="ARBA" id="ARBA00022692"/>
    </source>
</evidence>
<dbReference type="PRINTS" id="PR00119">
    <property type="entry name" value="CATATPASE"/>
</dbReference>
<evidence type="ECO:0000256" key="10">
    <source>
        <dbReference type="RuleBase" id="RU362081"/>
    </source>
</evidence>
<dbReference type="SFLD" id="SFLDF00027">
    <property type="entry name" value="p-type_atpase"/>
    <property type="match status" value="1"/>
</dbReference>
<accession>A0AAE8ENR9</accession>
<dbReference type="GO" id="GO:0015086">
    <property type="term" value="F:cadmium ion transmembrane transporter activity"/>
    <property type="evidence" value="ECO:0007669"/>
    <property type="project" value="TreeGrafter"/>
</dbReference>
<comment type="similarity">
    <text evidence="2 10">Belongs to the cation transport ATPase (P-type) (TC 3.A.3) family. Type IB subfamily.</text>
</comment>